<dbReference type="OrthoDB" id="191037at2759"/>
<dbReference type="Proteomes" id="UP001152484">
    <property type="component" value="Unassembled WGS sequence"/>
</dbReference>
<protein>
    <recommendedName>
        <fullName evidence="1">F-box domain-containing protein</fullName>
    </recommendedName>
</protein>
<organism evidence="2 3">
    <name type="scientific">Cuscuta europaea</name>
    <name type="common">European dodder</name>
    <dbReference type="NCBI Taxonomy" id="41803"/>
    <lineage>
        <taxon>Eukaryota</taxon>
        <taxon>Viridiplantae</taxon>
        <taxon>Streptophyta</taxon>
        <taxon>Embryophyta</taxon>
        <taxon>Tracheophyta</taxon>
        <taxon>Spermatophyta</taxon>
        <taxon>Magnoliopsida</taxon>
        <taxon>eudicotyledons</taxon>
        <taxon>Gunneridae</taxon>
        <taxon>Pentapetalae</taxon>
        <taxon>asterids</taxon>
        <taxon>lamiids</taxon>
        <taxon>Solanales</taxon>
        <taxon>Convolvulaceae</taxon>
        <taxon>Cuscuteae</taxon>
        <taxon>Cuscuta</taxon>
        <taxon>Cuscuta subgen. Cuscuta</taxon>
    </lineage>
</organism>
<comment type="caution">
    <text evidence="2">The sequence shown here is derived from an EMBL/GenBank/DDBJ whole genome shotgun (WGS) entry which is preliminary data.</text>
</comment>
<dbReference type="Pfam" id="PF24681">
    <property type="entry name" value="Kelch_KLHDC2_KLHL20_DRC7"/>
    <property type="match status" value="1"/>
</dbReference>
<accession>A0A9P1DYZ4</accession>
<dbReference type="SUPFAM" id="SSF117281">
    <property type="entry name" value="Kelch motif"/>
    <property type="match status" value="1"/>
</dbReference>
<feature type="domain" description="F-box" evidence="1">
    <location>
        <begin position="7"/>
        <end position="54"/>
    </location>
</feature>
<dbReference type="PANTHER" id="PTHR46407">
    <property type="entry name" value="OS02G0208700 PROTEIN"/>
    <property type="match status" value="1"/>
</dbReference>
<gene>
    <name evidence="2" type="ORF">CEURO_LOCUS2038</name>
</gene>
<dbReference type="CDD" id="cd22152">
    <property type="entry name" value="F-box_AtAFR-like"/>
    <property type="match status" value="1"/>
</dbReference>
<dbReference type="PROSITE" id="PS50181">
    <property type="entry name" value="FBOX"/>
    <property type="match status" value="1"/>
</dbReference>
<keyword evidence="3" id="KW-1185">Reference proteome</keyword>
<dbReference type="EMBL" id="CAMAPE010000004">
    <property type="protein sequence ID" value="CAH9063366.1"/>
    <property type="molecule type" value="Genomic_DNA"/>
</dbReference>
<dbReference type="PANTHER" id="PTHR46407:SF4">
    <property type="entry name" value="F-BOX DOMAIN-CONTAINING PROTEIN"/>
    <property type="match status" value="1"/>
</dbReference>
<dbReference type="SMART" id="SM00612">
    <property type="entry name" value="Kelch"/>
    <property type="match status" value="2"/>
</dbReference>
<dbReference type="InterPro" id="IPR036047">
    <property type="entry name" value="F-box-like_dom_sf"/>
</dbReference>
<dbReference type="InterPro" id="IPR006652">
    <property type="entry name" value="Kelch_1"/>
</dbReference>
<evidence type="ECO:0000313" key="2">
    <source>
        <dbReference type="EMBL" id="CAH9063366.1"/>
    </source>
</evidence>
<dbReference type="InterPro" id="IPR044595">
    <property type="entry name" value="KMD1-4"/>
</dbReference>
<sequence length="341" mass="37768">MSSVQFTELLPGLPEELALECLTRLHYSTHSVASLVCRRWRHLLLSRDFYYHRKKTGHTHKAACLVQALPIPPSSKPIGQPSYGISMFDPVSGTWSWVDPIPKYRSGLPMFCQIVSSEGKLAVMGGWDPVNWDPVKDMFVYDFATRGWTQCEDMPSKRSFFAAGAVDGRVIVAGGHDESKNALKSAWVFDIRRNEWNELASMSEERDECEGVVVGSEFWVVSGYGTETQGRFTSSAESLELATGEWKRVEDVWGASRCPRACVGMGKNGNLMCWADSDPEIRVGACGVDLGDLTLVTGSAYQGAPHGFFSMDNRGQDRKLEKIEVPVEFAGFVQSGCTVEI</sequence>
<dbReference type="InterPro" id="IPR015915">
    <property type="entry name" value="Kelch-typ_b-propeller"/>
</dbReference>
<dbReference type="SUPFAM" id="SSF81383">
    <property type="entry name" value="F-box domain"/>
    <property type="match status" value="1"/>
</dbReference>
<dbReference type="GO" id="GO:0080037">
    <property type="term" value="P:negative regulation of cytokinin-activated signaling pathway"/>
    <property type="evidence" value="ECO:0007669"/>
    <property type="project" value="InterPro"/>
</dbReference>
<dbReference type="GO" id="GO:2000762">
    <property type="term" value="P:regulation of phenylpropanoid metabolic process"/>
    <property type="evidence" value="ECO:0007669"/>
    <property type="project" value="InterPro"/>
</dbReference>
<reference evidence="2" key="1">
    <citation type="submission" date="2022-07" db="EMBL/GenBank/DDBJ databases">
        <authorList>
            <person name="Macas J."/>
            <person name="Novak P."/>
            <person name="Neumann P."/>
        </authorList>
    </citation>
    <scope>NUCLEOTIDE SEQUENCE</scope>
</reference>
<evidence type="ECO:0000259" key="1">
    <source>
        <dbReference type="PROSITE" id="PS50181"/>
    </source>
</evidence>
<evidence type="ECO:0000313" key="3">
    <source>
        <dbReference type="Proteomes" id="UP001152484"/>
    </source>
</evidence>
<dbReference type="Gene3D" id="1.20.1280.50">
    <property type="match status" value="1"/>
</dbReference>
<dbReference type="AlphaFoldDB" id="A0A9P1DYZ4"/>
<name>A0A9P1DYZ4_CUSEU</name>
<dbReference type="Gene3D" id="2.120.10.80">
    <property type="entry name" value="Kelch-type beta propeller"/>
    <property type="match status" value="1"/>
</dbReference>
<dbReference type="InterPro" id="IPR001810">
    <property type="entry name" value="F-box_dom"/>
</dbReference>
<proteinExistence type="predicted"/>
<dbReference type="SMART" id="SM00256">
    <property type="entry name" value="FBOX"/>
    <property type="match status" value="1"/>
</dbReference>
<dbReference type="Pfam" id="PF00646">
    <property type="entry name" value="F-box"/>
    <property type="match status" value="1"/>
</dbReference>